<organism evidence="1 2">
    <name type="scientific">Cichorium intybus</name>
    <name type="common">Chicory</name>
    <dbReference type="NCBI Taxonomy" id="13427"/>
    <lineage>
        <taxon>Eukaryota</taxon>
        <taxon>Viridiplantae</taxon>
        <taxon>Streptophyta</taxon>
        <taxon>Embryophyta</taxon>
        <taxon>Tracheophyta</taxon>
        <taxon>Spermatophyta</taxon>
        <taxon>Magnoliopsida</taxon>
        <taxon>eudicotyledons</taxon>
        <taxon>Gunneridae</taxon>
        <taxon>Pentapetalae</taxon>
        <taxon>asterids</taxon>
        <taxon>campanulids</taxon>
        <taxon>Asterales</taxon>
        <taxon>Asteraceae</taxon>
        <taxon>Cichorioideae</taxon>
        <taxon>Cichorieae</taxon>
        <taxon>Cichoriinae</taxon>
        <taxon>Cichorium</taxon>
    </lineage>
</organism>
<sequence length="164" mass="18297">MNIQSMMEMESLRKEFISKSMAIKMEAMLISSMFGLVLQRMINKIILYRVGHDNIKKNDNINKKNDNINKKGSLGYGVVFSPDDSPIDQSVESAIVDDFGTSIDLVSSVCRQLDGVAGATGPPENTSLLRVRDLVIEMTCTYSDEPSHADRLEMVVWVFDSQKG</sequence>
<gene>
    <name evidence="1" type="ORF">L2E82_20348</name>
</gene>
<reference evidence="2" key="1">
    <citation type="journal article" date="2022" name="Mol. Ecol. Resour.">
        <title>The genomes of chicory, endive, great burdock and yacon provide insights into Asteraceae palaeo-polyploidization history and plant inulin production.</title>
        <authorList>
            <person name="Fan W."/>
            <person name="Wang S."/>
            <person name="Wang H."/>
            <person name="Wang A."/>
            <person name="Jiang F."/>
            <person name="Liu H."/>
            <person name="Zhao H."/>
            <person name="Xu D."/>
            <person name="Zhang Y."/>
        </authorList>
    </citation>
    <scope>NUCLEOTIDE SEQUENCE [LARGE SCALE GENOMIC DNA]</scope>
    <source>
        <strain evidence="2">cv. Punajuju</strain>
    </source>
</reference>
<keyword evidence="2" id="KW-1185">Reference proteome</keyword>
<dbReference type="Proteomes" id="UP001055811">
    <property type="component" value="Linkage Group LG04"/>
</dbReference>
<comment type="caution">
    <text evidence="1">The sequence shown here is derived from an EMBL/GenBank/DDBJ whole genome shotgun (WGS) entry which is preliminary data.</text>
</comment>
<proteinExistence type="predicted"/>
<name>A0ACB9DT47_CICIN</name>
<reference evidence="1 2" key="2">
    <citation type="journal article" date="2022" name="Mol. Ecol. Resour.">
        <title>The genomes of chicory, endive, great burdock and yacon provide insights into Asteraceae paleo-polyploidization history and plant inulin production.</title>
        <authorList>
            <person name="Fan W."/>
            <person name="Wang S."/>
            <person name="Wang H."/>
            <person name="Wang A."/>
            <person name="Jiang F."/>
            <person name="Liu H."/>
            <person name="Zhao H."/>
            <person name="Xu D."/>
            <person name="Zhang Y."/>
        </authorList>
    </citation>
    <scope>NUCLEOTIDE SEQUENCE [LARGE SCALE GENOMIC DNA]</scope>
    <source>
        <strain evidence="2">cv. Punajuju</strain>
        <tissue evidence="1">Leaves</tissue>
    </source>
</reference>
<evidence type="ECO:0000313" key="1">
    <source>
        <dbReference type="EMBL" id="KAI3749732.1"/>
    </source>
</evidence>
<accession>A0ACB9DT47</accession>
<evidence type="ECO:0000313" key="2">
    <source>
        <dbReference type="Proteomes" id="UP001055811"/>
    </source>
</evidence>
<protein>
    <submittedName>
        <fullName evidence="1">Uncharacterized protein</fullName>
    </submittedName>
</protein>
<dbReference type="EMBL" id="CM042012">
    <property type="protein sequence ID" value="KAI3749732.1"/>
    <property type="molecule type" value="Genomic_DNA"/>
</dbReference>